<dbReference type="Proteomes" id="UP000245252">
    <property type="component" value="Unassembled WGS sequence"/>
</dbReference>
<dbReference type="Pfam" id="PF13946">
    <property type="entry name" value="DUF4214"/>
    <property type="match status" value="1"/>
</dbReference>
<name>A0A2U2DPK8_9HYPH</name>
<dbReference type="OrthoDB" id="223957at2"/>
<dbReference type="EMBL" id="QFBC01000007">
    <property type="protein sequence ID" value="PWE55247.1"/>
    <property type="molecule type" value="Genomic_DNA"/>
</dbReference>
<dbReference type="InterPro" id="IPR011049">
    <property type="entry name" value="Serralysin-like_metalloprot_C"/>
</dbReference>
<reference evidence="3 4" key="1">
    <citation type="submission" date="2018-05" db="EMBL/GenBank/DDBJ databases">
        <title>The draft genome of strain NS-104.</title>
        <authorList>
            <person name="Hang P."/>
            <person name="Jiang J."/>
        </authorList>
    </citation>
    <scope>NUCLEOTIDE SEQUENCE [LARGE SCALE GENOMIC DNA]</scope>
    <source>
        <strain evidence="3 4">NS-104</strain>
    </source>
</reference>
<dbReference type="RefSeq" id="WP_109459545.1">
    <property type="nucleotide sequence ID" value="NZ_QFBC01000007.1"/>
</dbReference>
<gene>
    <name evidence="3" type="ORF">DEM27_17635</name>
</gene>
<feature type="domain" description="DUF4214" evidence="2">
    <location>
        <begin position="599"/>
        <end position="667"/>
    </location>
</feature>
<evidence type="ECO:0000313" key="3">
    <source>
        <dbReference type="EMBL" id="PWE55247.1"/>
    </source>
</evidence>
<comment type="caution">
    <text evidence="3">The sequence shown here is derived from an EMBL/GenBank/DDBJ whole genome shotgun (WGS) entry which is preliminary data.</text>
</comment>
<evidence type="ECO:0000313" key="4">
    <source>
        <dbReference type="Proteomes" id="UP000245252"/>
    </source>
</evidence>
<dbReference type="SUPFAM" id="SSF69318">
    <property type="entry name" value="Integrin alpha N-terminal domain"/>
    <property type="match status" value="1"/>
</dbReference>
<dbReference type="PANTHER" id="PTHR46580">
    <property type="entry name" value="SENSOR KINASE-RELATED"/>
    <property type="match status" value="1"/>
</dbReference>
<dbReference type="Gene3D" id="2.130.10.130">
    <property type="entry name" value="Integrin alpha, N-terminal"/>
    <property type="match status" value="2"/>
</dbReference>
<evidence type="ECO:0000259" key="2">
    <source>
        <dbReference type="Pfam" id="PF13946"/>
    </source>
</evidence>
<dbReference type="Pfam" id="PF13517">
    <property type="entry name" value="FG-GAP_3"/>
    <property type="match status" value="2"/>
</dbReference>
<proteinExistence type="predicted"/>
<dbReference type="PANTHER" id="PTHR46580:SF4">
    <property type="entry name" value="ATP_GTP-BINDING PROTEIN"/>
    <property type="match status" value="1"/>
</dbReference>
<organism evidence="3 4">
    <name type="scientific">Metarhizobium album</name>
    <dbReference type="NCBI Taxonomy" id="2182425"/>
    <lineage>
        <taxon>Bacteria</taxon>
        <taxon>Pseudomonadati</taxon>
        <taxon>Pseudomonadota</taxon>
        <taxon>Alphaproteobacteria</taxon>
        <taxon>Hyphomicrobiales</taxon>
        <taxon>Rhizobiaceae</taxon>
        <taxon>Metarhizobium</taxon>
    </lineage>
</organism>
<accession>A0A2U2DPK8</accession>
<dbReference type="InterPro" id="IPR028994">
    <property type="entry name" value="Integrin_alpha_N"/>
</dbReference>
<dbReference type="InterPro" id="IPR013517">
    <property type="entry name" value="FG-GAP"/>
</dbReference>
<keyword evidence="1" id="KW-0732">Signal</keyword>
<dbReference type="AlphaFoldDB" id="A0A2U2DPK8"/>
<dbReference type="InterPro" id="IPR025282">
    <property type="entry name" value="DUF4214"/>
</dbReference>
<keyword evidence="4" id="KW-1185">Reference proteome</keyword>
<dbReference type="Gene3D" id="2.150.10.10">
    <property type="entry name" value="Serralysin-like metalloprotease, C-terminal"/>
    <property type="match status" value="1"/>
</dbReference>
<protein>
    <recommendedName>
        <fullName evidence="2">DUF4214 domain-containing protein</fullName>
    </recommendedName>
</protein>
<evidence type="ECO:0000256" key="1">
    <source>
        <dbReference type="ARBA" id="ARBA00022729"/>
    </source>
</evidence>
<sequence length="680" mass="72873">MASVSTVNVPSDTDSFRIFQFGFYSYRTTAMHPEYYYPNPTDYHPAGLFYVGQTGTAAGDFNGDGHQDLLVSWAASPHTVPNNLNLVPTLFLNDGTGVLQPANQAFLGAAPQVHMPYRPVVADFNGDGVDDVVMAGTGIVQRNPDGTYTNQYDPVTLVLSQPGGKIVDASAWIQGQENGGPPEGYASGHDMSAGDIDGDGDVDLYSIKVLFLNDGSGHFTTHSELLPAEGKLDTAYPMSSAIADLDGDGVDDIVVAYSEGNPAYVLYSRWANGTAGWNVEKLPTGLFGQQNTKFNHMKIADINHDGWDDIILGETRAEPYYIGRSIQILINQQGHGFVDETSGRIDNTLRDQSHGEGELSIVDVDHDGDLDIWDSTNNGQGLNDSGTSIALNDGSGHFTWIDRSILAIVDSNQVAGFEDYNSSPIPRLFPIDLDGQYGLDYFGLVYTPTNEQFELTAYTGISTNAFGRSGSETLGGLATSDDIAGFDGNDTFIGSRGNDRLDGGIGLDMVRYALASADYKVLRLADGSVDVQKPNAEHDILTGVERAEFADRILAFDTAGNAGQAYRIYQAAFDRIPDAGGLSFWIKAMDSGTSLIDVATGFVASAEFASVYGDNPSNSDLIDRFYKNVLGRDGEAGGVTYWIGQLDAGVSRQQVLTGFSESAENIAGVAPAIADGIWYT</sequence>